<dbReference type="PROSITE" id="PS00028">
    <property type="entry name" value="ZINC_FINGER_C2H2_1"/>
    <property type="match status" value="7"/>
</dbReference>
<sequence>MDGELRSGKEINEDKVPHHGDTGNVSTEEMESGGSPSLAKRPRPDDVTADSTGEIEEDTGGEVADGKESDQPPRAEMNITPETCYGCACPICGFVAKTPTSLKIHSKRKHTGRGKTRGVSSAEVLVEIDGSTTVATARSSNYKTGGDTEWKVSSRERPQDATESQGTEAGGSEGEVTTIIAKEEIAEIQGTGREAFDRKVTPIATEEIAEEEQEKSPGKKMVGKRGTKPKTIHACSYCGHEFKDKPSLDTHIKRRHTKEMNYFCEFCLYACVAKCDYEKHCLSNKHNKRVVESRESSGLASPTDKKTAEQAQIFASTTTQTRASKRALGARFQLQCGSCEFRVSNSALLESHARLKHHGEHRFLCNVCHYYTATSEWMDTHVSSESHQRVAEEKNAGSSFEDCVEKVSIDAVGDDMLTDDVAVGVIGHDGELHPDVNEEAVEAAKAVLENMEEHMDERIPPKRRRGRPKGPAATTCEYCGLLASNSTNLNVHIRRKHSRQYSFTCRLCSYNCVTKGDMDRHCVTKKHLKRAEDASSAGQVDLDTSVQVLSTESGSQASEGEAIHQNSPVRGGPKGEGGATDKEGELSQDDDKAQVSSPKKSKYDLVNSCSHCKFVAHSIPSLDLHVKRRHTRDFEFVCLACSYYAVTRREMSRHASTDKHKQKSEVYLENLESFVAKDMAQPEEEATELGNRADPDADNNARTDDPSPSVPPDTDMEQPTNTDTTTDQPNIIDTDQPTDTDTDQPIDTDQPNNTDTDQLPIIDAEKPTDTDADQPTDTDQTNNTDTDQLPIIDAEKPTDTDADQPIDTDQPNNTDTDQLPIIDAEKPTDTDADQPTDTDQPNDTDKDQPPCTDTDQPTNTDTDQSKDIDQPNITDIDQPNITDIDQPNITDTDQPPITNTEQPTDTATDQPTDTEHPTQTSDVLSNEHAALIVEVSGIVVEENTEMQVAGEASGGGAEQTSNEAPGTIDPQVAPAEITITPPEEGQKEGAEAEAEPVCSDDDVEMADEKPDISSPEKQLTRALPFDACIVPLKSLTEAELALHEERMAHSVEDHSGPAVSGLTGAGSFQKIKRTKPVGASGLSKRLTPNPRIRCEDCGFVADGMSGLNVHISMKHPSKEKHFHCMLCGKSFYTESNLHQHLTSASHLRNEQASIEELPEGGATFKCVKCTDPFETEQELFVHIKEKHEELLREVNKYVLEDTEQINREREENQGSVCKHCGKVCKSSNSMAFLAHIRTHTGSKPFKCKICNFATAQLGDARNHVKRHLGMREYKCHICGWAFVMKKHLSTHLLGKHGLGQPKERKFECDLCDRSFSEKWALNNHMKLHTGDKPHKCAWPACHYAFLTLSAMKDHYRTHTGEKSFLCDLCGFAGGTRHALTKHRRQHTGERPFKCQLCGFASTTQSHLTRHKRVHTGEKPYRCPWCDYRSNCAENIRKHILHTGKHEGVKMYNCPKCDYGTNGPMDFRNHLKEHHPDIENPDLAYLHAGIVSKSFECRLKGQGATFVEVDTAFDGAFPVRRVGSMEGLEGQEGVQQVIIIQGYGSGEMAFDQALEESAAATLRDLAMAGQVAEVLHITEDGQVISSGREVSAGGAHHLAGGTTRYVLLESGGSAAGGHGGGATHHHMVSESSTALDALLSAVSEMGQQEEDSQEVMTQEVVSEVVEEEEEVEVKTEEEVWEEQQVQEEQVVQEVLQFAASHLMKEGLTQVIVNDEGTHYIVTELDDNTLQVEGTMYTQHQGGEDEQQSEGVSEGQAGERMVYYLDGTPHNVVLEKVEVD</sequence>
<feature type="compositionally biased region" description="Low complexity" evidence="6">
    <location>
        <begin position="849"/>
        <end position="862"/>
    </location>
</feature>
<feature type="compositionally biased region" description="Low complexity" evidence="6">
    <location>
        <begin position="777"/>
        <end position="787"/>
    </location>
</feature>
<reference evidence="8" key="2">
    <citation type="submission" date="2025-09" db="UniProtKB">
        <authorList>
            <consortium name="Ensembl"/>
        </authorList>
    </citation>
    <scope>IDENTIFICATION</scope>
</reference>
<evidence type="ECO:0000256" key="6">
    <source>
        <dbReference type="SAM" id="MobiDB-lite"/>
    </source>
</evidence>
<feature type="region of interest" description="Disordered" evidence="6">
    <location>
        <begin position="549"/>
        <end position="600"/>
    </location>
</feature>
<feature type="compositionally biased region" description="Basic and acidic residues" evidence="6">
    <location>
        <begin position="691"/>
        <end position="705"/>
    </location>
</feature>
<feature type="region of interest" description="Disordered" evidence="6">
    <location>
        <begin position="1"/>
        <end position="77"/>
    </location>
</feature>
<feature type="compositionally biased region" description="Low complexity" evidence="6">
    <location>
        <begin position="807"/>
        <end position="818"/>
    </location>
</feature>
<dbReference type="GO" id="GO:0045944">
    <property type="term" value="P:positive regulation of transcription by RNA polymerase II"/>
    <property type="evidence" value="ECO:0007669"/>
    <property type="project" value="TreeGrafter"/>
</dbReference>
<feature type="compositionally biased region" description="Polar residues" evidence="6">
    <location>
        <begin position="549"/>
        <end position="568"/>
    </location>
</feature>
<name>A0A8C7I1D2_ONCKI</name>
<evidence type="ECO:0000259" key="7">
    <source>
        <dbReference type="PROSITE" id="PS50157"/>
    </source>
</evidence>
<dbReference type="SMART" id="SM00355">
    <property type="entry name" value="ZnF_C2H2"/>
    <property type="match status" value="21"/>
</dbReference>
<dbReference type="Pfam" id="PF00096">
    <property type="entry name" value="zf-C2H2"/>
    <property type="match status" value="2"/>
</dbReference>
<keyword evidence="1" id="KW-0479">Metal-binding</keyword>
<evidence type="ECO:0000256" key="3">
    <source>
        <dbReference type="ARBA" id="ARBA00022771"/>
    </source>
</evidence>
<keyword evidence="4" id="KW-0862">Zinc</keyword>
<feature type="domain" description="C2H2-type" evidence="7">
    <location>
        <begin position="1364"/>
        <end position="1391"/>
    </location>
</feature>
<dbReference type="Gene3D" id="3.30.160.60">
    <property type="entry name" value="Classic Zinc Finger"/>
    <property type="match status" value="12"/>
</dbReference>
<feature type="compositionally biased region" description="Basic and acidic residues" evidence="6">
    <location>
        <begin position="579"/>
        <end position="593"/>
    </location>
</feature>
<feature type="compositionally biased region" description="Basic and acidic residues" evidence="6">
    <location>
        <begin position="146"/>
        <end position="160"/>
    </location>
</feature>
<evidence type="ECO:0000313" key="9">
    <source>
        <dbReference type="Proteomes" id="UP000694557"/>
    </source>
</evidence>
<evidence type="ECO:0000256" key="5">
    <source>
        <dbReference type="PROSITE-ProRule" id="PRU00042"/>
    </source>
</evidence>
<keyword evidence="2" id="KW-0677">Repeat</keyword>
<dbReference type="SUPFAM" id="SSF57667">
    <property type="entry name" value="beta-beta-alpha zinc fingers"/>
    <property type="match status" value="6"/>
</dbReference>
<feature type="domain" description="C2H2-type" evidence="7">
    <location>
        <begin position="474"/>
        <end position="502"/>
    </location>
</feature>
<feature type="domain" description="C2H2-type" evidence="7">
    <location>
        <begin position="334"/>
        <end position="362"/>
    </location>
</feature>
<dbReference type="Ensembl" id="ENSOKIT00005066751.1">
    <property type="protein sequence ID" value="ENSOKIP00005062816.1"/>
    <property type="gene ID" value="ENSOKIG00005026831.1"/>
</dbReference>
<feature type="domain" description="C2H2-type" evidence="7">
    <location>
        <begin position="85"/>
        <end position="115"/>
    </location>
</feature>
<feature type="domain" description="C2H2-type" evidence="7">
    <location>
        <begin position="1392"/>
        <end position="1419"/>
    </location>
</feature>
<dbReference type="FunFam" id="3.30.160.60:FF:000969">
    <property type="entry name" value="Zinc finger protein 407"/>
    <property type="match status" value="1"/>
</dbReference>
<dbReference type="Proteomes" id="UP000694557">
    <property type="component" value="Unassembled WGS sequence"/>
</dbReference>
<evidence type="ECO:0000256" key="2">
    <source>
        <dbReference type="ARBA" id="ARBA00022737"/>
    </source>
</evidence>
<proteinExistence type="predicted"/>
<dbReference type="GeneTree" id="ENSGT00940000156446"/>
<dbReference type="GO" id="GO:0005634">
    <property type="term" value="C:nucleus"/>
    <property type="evidence" value="ECO:0007669"/>
    <property type="project" value="TreeGrafter"/>
</dbReference>
<dbReference type="InterPro" id="IPR003604">
    <property type="entry name" value="Matrin/U1-like-C_Znf_C2H2"/>
</dbReference>
<dbReference type="InterPro" id="IPR036236">
    <property type="entry name" value="Znf_C2H2_sf"/>
</dbReference>
<feature type="compositionally biased region" description="Polar residues" evidence="6">
    <location>
        <begin position="871"/>
        <end position="899"/>
    </location>
</feature>
<dbReference type="FunFam" id="3.30.160.60:FF:001030">
    <property type="entry name" value="Zinc finger protein 407"/>
    <property type="match status" value="1"/>
</dbReference>
<dbReference type="GO" id="GO:0008270">
    <property type="term" value="F:zinc ion binding"/>
    <property type="evidence" value="ECO:0007669"/>
    <property type="project" value="UniProtKB-KW"/>
</dbReference>
<dbReference type="PANTHER" id="PTHR24403:SF67">
    <property type="entry name" value="FI01116P-RELATED"/>
    <property type="match status" value="1"/>
</dbReference>
<keyword evidence="3 5" id="KW-0863">Zinc-finger</keyword>
<dbReference type="SMART" id="SM00451">
    <property type="entry name" value="ZnF_U1"/>
    <property type="match status" value="4"/>
</dbReference>
<keyword evidence="9" id="KW-1185">Reference proteome</keyword>
<dbReference type="FunFam" id="3.30.160.60:FF:001109">
    <property type="entry name" value="Zinc finger protein 407"/>
    <property type="match status" value="1"/>
</dbReference>
<dbReference type="InterPro" id="IPR013087">
    <property type="entry name" value="Znf_C2H2_type"/>
</dbReference>
<feature type="region of interest" description="Disordered" evidence="6">
    <location>
        <begin position="680"/>
        <end position="924"/>
    </location>
</feature>
<feature type="compositionally biased region" description="Low complexity" evidence="6">
    <location>
        <begin position="718"/>
        <end position="735"/>
    </location>
</feature>
<evidence type="ECO:0000256" key="4">
    <source>
        <dbReference type="ARBA" id="ARBA00022833"/>
    </source>
</evidence>
<feature type="region of interest" description="Disordered" evidence="6">
    <location>
        <begin position="948"/>
        <end position="972"/>
    </location>
</feature>
<feature type="compositionally biased region" description="Low complexity" evidence="6">
    <location>
        <begin position="747"/>
        <end position="758"/>
    </location>
</feature>
<dbReference type="FunFam" id="3.30.160.60:FF:002581">
    <property type="entry name" value="Zinc finger protein 407"/>
    <property type="match status" value="1"/>
</dbReference>
<evidence type="ECO:0000313" key="8">
    <source>
        <dbReference type="Ensembl" id="ENSOKIP00005062816.1"/>
    </source>
</evidence>
<feature type="compositionally biased region" description="Basic and acidic residues" evidence="6">
    <location>
        <begin position="1"/>
        <end position="21"/>
    </location>
</feature>
<feature type="domain" description="C2H2-type" evidence="7">
    <location>
        <begin position="1245"/>
        <end position="1272"/>
    </location>
</feature>
<dbReference type="FunFam" id="3.30.160.60:FF:000448">
    <property type="entry name" value="RE1-silencing transcription factor A"/>
    <property type="match status" value="1"/>
</dbReference>
<feature type="domain" description="C2H2-type" evidence="7">
    <location>
        <begin position="1164"/>
        <end position="1187"/>
    </location>
</feature>
<feature type="compositionally biased region" description="Low complexity" evidence="6">
    <location>
        <begin position="900"/>
        <end position="911"/>
    </location>
</feature>
<evidence type="ECO:0000256" key="1">
    <source>
        <dbReference type="ARBA" id="ARBA00022723"/>
    </source>
</evidence>
<protein>
    <submittedName>
        <fullName evidence="8">Zinc finger protein 407</fullName>
    </submittedName>
</protein>
<feature type="compositionally biased region" description="Acidic residues" evidence="6">
    <location>
        <begin position="830"/>
        <end position="842"/>
    </location>
</feature>
<feature type="domain" description="C2H2-type" evidence="7">
    <location>
        <begin position="1306"/>
        <end position="1333"/>
    </location>
</feature>
<organism evidence="8 9">
    <name type="scientific">Oncorhynchus kisutch</name>
    <name type="common">Coho salmon</name>
    <name type="synonym">Salmo kisutch</name>
    <dbReference type="NCBI Taxonomy" id="8019"/>
    <lineage>
        <taxon>Eukaryota</taxon>
        <taxon>Metazoa</taxon>
        <taxon>Chordata</taxon>
        <taxon>Craniata</taxon>
        <taxon>Vertebrata</taxon>
        <taxon>Euteleostomi</taxon>
        <taxon>Actinopterygii</taxon>
        <taxon>Neopterygii</taxon>
        <taxon>Teleostei</taxon>
        <taxon>Protacanthopterygii</taxon>
        <taxon>Salmoniformes</taxon>
        <taxon>Salmonidae</taxon>
        <taxon>Salmoninae</taxon>
        <taxon>Oncorhynchus</taxon>
    </lineage>
</organism>
<feature type="region of interest" description="Disordered" evidence="6">
    <location>
        <begin position="138"/>
        <end position="176"/>
    </location>
</feature>
<feature type="domain" description="C2H2-type" evidence="7">
    <location>
        <begin position="1122"/>
        <end position="1151"/>
    </location>
</feature>
<accession>A0A8C7I1D2</accession>
<reference evidence="8" key="1">
    <citation type="submission" date="2025-08" db="UniProtKB">
        <authorList>
            <consortium name="Ensembl"/>
        </authorList>
    </citation>
    <scope>IDENTIFICATION</scope>
</reference>
<dbReference type="PROSITE" id="PS50157">
    <property type="entry name" value="ZINC_FINGER_C2H2_2"/>
    <property type="match status" value="12"/>
</dbReference>
<dbReference type="GO" id="GO:0003676">
    <property type="term" value="F:nucleic acid binding"/>
    <property type="evidence" value="ECO:0007669"/>
    <property type="project" value="InterPro"/>
</dbReference>
<feature type="domain" description="C2H2-type" evidence="7">
    <location>
        <begin position="1273"/>
        <end position="1301"/>
    </location>
</feature>
<dbReference type="Pfam" id="PF13894">
    <property type="entry name" value="zf-C2H2_4"/>
    <property type="match status" value="1"/>
</dbReference>
<dbReference type="InterPro" id="IPR050688">
    <property type="entry name" value="Zinc_finger/UBP_domain"/>
</dbReference>
<feature type="domain" description="C2H2-type" evidence="7">
    <location>
        <begin position="233"/>
        <end position="261"/>
    </location>
</feature>
<feature type="compositionally biased region" description="Basic and acidic residues" evidence="6">
    <location>
        <begin position="64"/>
        <end position="73"/>
    </location>
</feature>
<feature type="compositionally biased region" description="Acidic residues" evidence="6">
    <location>
        <begin position="736"/>
        <end position="746"/>
    </location>
</feature>
<dbReference type="PANTHER" id="PTHR24403">
    <property type="entry name" value="ZINC FINGER PROTEIN"/>
    <property type="match status" value="1"/>
</dbReference>
<gene>
    <name evidence="8" type="primary">ZNF407</name>
    <name evidence="8" type="synonym">LOC109903910</name>
</gene>
<dbReference type="FunFam" id="3.30.160.60:FF:001819">
    <property type="entry name" value="zinc finger protein 407"/>
    <property type="match status" value="1"/>
</dbReference>
<feature type="domain" description="C2H2-type" evidence="7">
    <location>
        <begin position="1334"/>
        <end position="1363"/>
    </location>
</feature>